<evidence type="ECO:0000256" key="3">
    <source>
        <dbReference type="ARBA" id="ARBA00022692"/>
    </source>
</evidence>
<evidence type="ECO:0000256" key="2">
    <source>
        <dbReference type="ARBA" id="ARBA00022475"/>
    </source>
</evidence>
<feature type="transmembrane region" description="Helical" evidence="6">
    <location>
        <begin position="250"/>
        <end position="270"/>
    </location>
</feature>
<dbReference type="Proteomes" id="UP001589896">
    <property type="component" value="Unassembled WGS sequence"/>
</dbReference>
<feature type="domain" description="EamA" evidence="7">
    <location>
        <begin position="1"/>
        <end position="135"/>
    </location>
</feature>
<reference evidence="8 9" key="1">
    <citation type="submission" date="2024-09" db="EMBL/GenBank/DDBJ databases">
        <authorList>
            <person name="Sun Q."/>
            <person name="Mori K."/>
        </authorList>
    </citation>
    <scope>NUCLEOTIDE SEQUENCE [LARGE SCALE GENOMIC DNA]</scope>
    <source>
        <strain evidence="8 9">KCTC 23076</strain>
    </source>
</reference>
<feature type="transmembrane region" description="Helical" evidence="6">
    <location>
        <begin position="64"/>
        <end position="85"/>
    </location>
</feature>
<feature type="transmembrane region" description="Helical" evidence="6">
    <location>
        <begin position="218"/>
        <end position="243"/>
    </location>
</feature>
<evidence type="ECO:0000256" key="1">
    <source>
        <dbReference type="ARBA" id="ARBA00004651"/>
    </source>
</evidence>
<keyword evidence="9" id="KW-1185">Reference proteome</keyword>
<dbReference type="EMBL" id="JBHLTG010000002">
    <property type="protein sequence ID" value="MFC0678418.1"/>
    <property type="molecule type" value="Genomic_DNA"/>
</dbReference>
<keyword evidence="2" id="KW-1003">Cell membrane</keyword>
<organism evidence="8 9">
    <name type="scientific">Lysobacter korlensis</name>
    <dbReference type="NCBI Taxonomy" id="553636"/>
    <lineage>
        <taxon>Bacteria</taxon>
        <taxon>Pseudomonadati</taxon>
        <taxon>Pseudomonadota</taxon>
        <taxon>Gammaproteobacteria</taxon>
        <taxon>Lysobacterales</taxon>
        <taxon>Lysobacteraceae</taxon>
        <taxon>Lysobacter</taxon>
    </lineage>
</organism>
<keyword evidence="3 6" id="KW-0812">Transmembrane</keyword>
<sequence>MGYVYALLAALLFGANGSVTKVVMEAGLSATQLTQFRVLGTAVISGLLLLVLDRSAFRLNRRQLIVMAILGVLGVALLQAAYAAAVQLLPVGIALLLEYLAVLMVAVIAFFFLKERVRSRLWVAIGCVLAGLALVAEVWASRLDPLGVILALTAAAALTIYFLVGERQVQATSPLAVAFWTMTAASVFWAFLSGWWTLQPSDFLTVSSLGGALADVSVPLWVPLAWNVVLGSFAPFFLSFLALRHLSATAAGVVAASEVIFAFLVAWLWLGEELGTVQLVGAAVVLAGIVLAQTARAGKVVDADLALDIPGPVAVPRRSDVGGAA</sequence>
<keyword evidence="4 6" id="KW-1133">Transmembrane helix</keyword>
<keyword evidence="5 6" id="KW-0472">Membrane</keyword>
<feature type="transmembrane region" description="Helical" evidence="6">
    <location>
        <begin position="91"/>
        <end position="113"/>
    </location>
</feature>
<evidence type="ECO:0000313" key="8">
    <source>
        <dbReference type="EMBL" id="MFC0678418.1"/>
    </source>
</evidence>
<feature type="transmembrane region" description="Helical" evidence="6">
    <location>
        <begin position="176"/>
        <end position="198"/>
    </location>
</feature>
<dbReference type="Pfam" id="PF00892">
    <property type="entry name" value="EamA"/>
    <property type="match status" value="2"/>
</dbReference>
<accession>A0ABV6RR71</accession>
<evidence type="ECO:0000256" key="4">
    <source>
        <dbReference type="ARBA" id="ARBA00022989"/>
    </source>
</evidence>
<dbReference type="RefSeq" id="WP_386668255.1">
    <property type="nucleotide sequence ID" value="NZ_JBHLTG010000002.1"/>
</dbReference>
<dbReference type="InterPro" id="IPR037185">
    <property type="entry name" value="EmrE-like"/>
</dbReference>
<gene>
    <name evidence="8" type="ORF">ACFFGH_11265</name>
</gene>
<feature type="transmembrane region" description="Helical" evidence="6">
    <location>
        <begin position="276"/>
        <end position="295"/>
    </location>
</feature>
<dbReference type="SUPFAM" id="SSF103481">
    <property type="entry name" value="Multidrug resistance efflux transporter EmrE"/>
    <property type="match status" value="2"/>
</dbReference>
<dbReference type="InterPro" id="IPR051258">
    <property type="entry name" value="Diverse_Substrate_Transporter"/>
</dbReference>
<dbReference type="Gene3D" id="1.10.3730.20">
    <property type="match status" value="1"/>
</dbReference>
<name>A0ABV6RR71_9GAMM</name>
<dbReference type="PANTHER" id="PTHR42920:SF5">
    <property type="entry name" value="EAMA DOMAIN-CONTAINING PROTEIN"/>
    <property type="match status" value="1"/>
</dbReference>
<protein>
    <submittedName>
        <fullName evidence="8">DMT family transporter</fullName>
    </submittedName>
</protein>
<dbReference type="InterPro" id="IPR000620">
    <property type="entry name" value="EamA_dom"/>
</dbReference>
<comment type="caution">
    <text evidence="8">The sequence shown here is derived from an EMBL/GenBank/DDBJ whole genome shotgun (WGS) entry which is preliminary data.</text>
</comment>
<evidence type="ECO:0000256" key="5">
    <source>
        <dbReference type="ARBA" id="ARBA00023136"/>
    </source>
</evidence>
<evidence type="ECO:0000313" key="9">
    <source>
        <dbReference type="Proteomes" id="UP001589896"/>
    </source>
</evidence>
<feature type="transmembrane region" description="Helical" evidence="6">
    <location>
        <begin position="146"/>
        <end position="164"/>
    </location>
</feature>
<evidence type="ECO:0000259" key="7">
    <source>
        <dbReference type="Pfam" id="PF00892"/>
    </source>
</evidence>
<feature type="domain" description="EamA" evidence="7">
    <location>
        <begin position="146"/>
        <end position="291"/>
    </location>
</feature>
<feature type="transmembrane region" description="Helical" evidence="6">
    <location>
        <begin position="33"/>
        <end position="52"/>
    </location>
</feature>
<proteinExistence type="predicted"/>
<comment type="subcellular location">
    <subcellularLocation>
        <location evidence="1">Cell membrane</location>
        <topology evidence="1">Multi-pass membrane protein</topology>
    </subcellularLocation>
</comment>
<evidence type="ECO:0000256" key="6">
    <source>
        <dbReference type="SAM" id="Phobius"/>
    </source>
</evidence>
<feature type="transmembrane region" description="Helical" evidence="6">
    <location>
        <begin position="120"/>
        <end position="140"/>
    </location>
</feature>
<dbReference type="PANTHER" id="PTHR42920">
    <property type="entry name" value="OS03G0707200 PROTEIN-RELATED"/>
    <property type="match status" value="1"/>
</dbReference>